<protein>
    <submittedName>
        <fullName evidence="1">Carbohydrate ABC transporter permease</fullName>
    </submittedName>
</protein>
<dbReference type="EMBL" id="JBJURJ010000013">
    <property type="protein sequence ID" value="MFM9330555.1"/>
    <property type="molecule type" value="Genomic_DNA"/>
</dbReference>
<sequence length="289" mass="32427">MKQTSGEKLFSVFNHIFLTLLAFATLYPFLYVLSASISAGDAVVNGSVMLWPVDVTLDAYRQVFKEESIWLAYANTIFYTVAGTVINVVLTIMGAYPLSKKRLMGREVIGFFIAFTMLFSAGMIPFYLNLRDLSLLDSRIAILFAFGITTFNVIILRSFFQSIPEEMEEAAKVDGASDFRIMWNIVLPLSKPSIAAISLFYAVGRWNSYFWAMIILQDERKIPLQVLLNKLVVEMKPTAEMIGAMDAVAYSQETVIYATIIVSVIPIVIVYPFIQKYFVQGVMIGSIKG</sequence>
<comment type="caution">
    <text evidence="1">The sequence shown here is derived from an EMBL/GenBank/DDBJ whole genome shotgun (WGS) entry which is preliminary data.</text>
</comment>
<proteinExistence type="predicted"/>
<accession>A0ACC7P1E6</accession>
<dbReference type="Proteomes" id="UP001631969">
    <property type="component" value="Unassembled WGS sequence"/>
</dbReference>
<reference evidence="1" key="1">
    <citation type="submission" date="2024-12" db="EMBL/GenBank/DDBJ databases">
        <authorList>
            <person name="Wu N."/>
        </authorList>
    </citation>
    <scope>NUCLEOTIDE SEQUENCE</scope>
    <source>
        <strain evidence="1">P15</strain>
    </source>
</reference>
<name>A0ACC7P1E6_9BACL</name>
<organism evidence="1 2">
    <name type="scientific">Paenibacillus mesotrionivorans</name>
    <dbReference type="NCBI Taxonomy" id="3160968"/>
    <lineage>
        <taxon>Bacteria</taxon>
        <taxon>Bacillati</taxon>
        <taxon>Bacillota</taxon>
        <taxon>Bacilli</taxon>
        <taxon>Bacillales</taxon>
        <taxon>Paenibacillaceae</taxon>
        <taxon>Paenibacillus</taxon>
    </lineage>
</organism>
<evidence type="ECO:0000313" key="2">
    <source>
        <dbReference type="Proteomes" id="UP001631969"/>
    </source>
</evidence>
<evidence type="ECO:0000313" key="1">
    <source>
        <dbReference type="EMBL" id="MFM9330555.1"/>
    </source>
</evidence>
<gene>
    <name evidence="1" type="ORF">ACI1P1_19835</name>
</gene>
<keyword evidence="2" id="KW-1185">Reference proteome</keyword>